<reference evidence="2" key="1">
    <citation type="submission" date="2020-12" db="EMBL/GenBank/DDBJ databases">
        <title>Clostridium thailandense sp. nov., a novel acetogenic bacterium isolated from peat land soil in Thailand.</title>
        <authorList>
            <person name="Chaikitkaew S."/>
            <person name="Birkeland N.K."/>
        </authorList>
    </citation>
    <scope>NUCLEOTIDE SEQUENCE</scope>
    <source>
        <strain evidence="2">DSM 17425</strain>
    </source>
</reference>
<name>A0A934HWD6_9CLOT</name>
<dbReference type="InterPro" id="IPR036163">
    <property type="entry name" value="HMA_dom_sf"/>
</dbReference>
<dbReference type="CDD" id="cd00371">
    <property type="entry name" value="HMA"/>
    <property type="match status" value="1"/>
</dbReference>
<feature type="domain" description="HMA" evidence="1">
    <location>
        <begin position="2"/>
        <end position="67"/>
    </location>
</feature>
<dbReference type="Pfam" id="PF00403">
    <property type="entry name" value="HMA"/>
    <property type="match status" value="1"/>
</dbReference>
<dbReference type="PROSITE" id="PS50846">
    <property type="entry name" value="HMA_2"/>
    <property type="match status" value="1"/>
</dbReference>
<keyword evidence="3" id="KW-1185">Reference proteome</keyword>
<dbReference type="Gene3D" id="3.30.70.100">
    <property type="match status" value="1"/>
</dbReference>
<dbReference type="SUPFAM" id="SSF55008">
    <property type="entry name" value="HMA, heavy metal-associated domain"/>
    <property type="match status" value="1"/>
</dbReference>
<sequence length="72" mass="7913">MKTLHYNVSGLAGTQSKTKVKNALDEIEGVQDVAVDLARGTIEIQYNEPANPGQIEHCIRHTGYDITSENTK</sequence>
<dbReference type="Proteomes" id="UP000622687">
    <property type="component" value="Unassembled WGS sequence"/>
</dbReference>
<gene>
    <name evidence="2" type="ORF">I6U51_22740</name>
</gene>
<evidence type="ECO:0000313" key="2">
    <source>
        <dbReference type="EMBL" id="MBI6875495.1"/>
    </source>
</evidence>
<organism evidence="2 3">
    <name type="scientific">Clostridium aciditolerans</name>
    <dbReference type="NCBI Taxonomy" id="339861"/>
    <lineage>
        <taxon>Bacteria</taxon>
        <taxon>Bacillati</taxon>
        <taxon>Bacillota</taxon>
        <taxon>Clostridia</taxon>
        <taxon>Eubacteriales</taxon>
        <taxon>Clostridiaceae</taxon>
        <taxon>Clostridium</taxon>
    </lineage>
</organism>
<evidence type="ECO:0000313" key="3">
    <source>
        <dbReference type="Proteomes" id="UP000622687"/>
    </source>
</evidence>
<proteinExistence type="predicted"/>
<dbReference type="RefSeq" id="WP_211144837.1">
    <property type="nucleotide sequence ID" value="NZ_JAEEGB010000045.1"/>
</dbReference>
<accession>A0A934HWD6</accession>
<protein>
    <submittedName>
        <fullName evidence="2">Heavy-metal-associated domain-containing protein</fullName>
    </submittedName>
</protein>
<dbReference type="AlphaFoldDB" id="A0A934HWD6"/>
<dbReference type="EMBL" id="JAEEGB010000045">
    <property type="protein sequence ID" value="MBI6875495.1"/>
    <property type="molecule type" value="Genomic_DNA"/>
</dbReference>
<comment type="caution">
    <text evidence="2">The sequence shown here is derived from an EMBL/GenBank/DDBJ whole genome shotgun (WGS) entry which is preliminary data.</text>
</comment>
<dbReference type="InterPro" id="IPR006121">
    <property type="entry name" value="HMA_dom"/>
</dbReference>
<dbReference type="GO" id="GO:0046872">
    <property type="term" value="F:metal ion binding"/>
    <property type="evidence" value="ECO:0007669"/>
    <property type="project" value="InterPro"/>
</dbReference>
<evidence type="ECO:0000259" key="1">
    <source>
        <dbReference type="PROSITE" id="PS50846"/>
    </source>
</evidence>